<accession>A0A367JR42</accession>
<organism evidence="2 3">
    <name type="scientific">Rhizopus stolonifer</name>
    <name type="common">Rhizopus nigricans</name>
    <dbReference type="NCBI Taxonomy" id="4846"/>
    <lineage>
        <taxon>Eukaryota</taxon>
        <taxon>Fungi</taxon>
        <taxon>Fungi incertae sedis</taxon>
        <taxon>Mucoromycota</taxon>
        <taxon>Mucoromycotina</taxon>
        <taxon>Mucoromycetes</taxon>
        <taxon>Mucorales</taxon>
        <taxon>Mucorineae</taxon>
        <taxon>Rhizopodaceae</taxon>
        <taxon>Rhizopus</taxon>
    </lineage>
</organism>
<keyword evidence="1" id="KW-1133">Transmembrane helix</keyword>
<comment type="caution">
    <text evidence="2">The sequence shown here is derived from an EMBL/GenBank/DDBJ whole genome shotgun (WGS) entry which is preliminary data.</text>
</comment>
<protein>
    <submittedName>
        <fullName evidence="2">Uncharacterized protein</fullName>
    </submittedName>
</protein>
<proteinExistence type="predicted"/>
<keyword evidence="1" id="KW-0472">Membrane</keyword>
<reference evidence="2 3" key="1">
    <citation type="journal article" date="2018" name="G3 (Bethesda)">
        <title>Phylogenetic and Phylogenomic Definition of Rhizopus Species.</title>
        <authorList>
            <person name="Gryganskyi A.P."/>
            <person name="Golan J."/>
            <person name="Dolatabadi S."/>
            <person name="Mondo S."/>
            <person name="Robb S."/>
            <person name="Idnurm A."/>
            <person name="Muszewska A."/>
            <person name="Steczkiewicz K."/>
            <person name="Masonjones S."/>
            <person name="Liao H.L."/>
            <person name="Gajdeczka M.T."/>
            <person name="Anike F."/>
            <person name="Vuek A."/>
            <person name="Anishchenko I.M."/>
            <person name="Voigt K."/>
            <person name="de Hoog G.S."/>
            <person name="Smith M.E."/>
            <person name="Heitman J."/>
            <person name="Vilgalys R."/>
            <person name="Stajich J.E."/>
        </authorList>
    </citation>
    <scope>NUCLEOTIDE SEQUENCE [LARGE SCALE GENOMIC DNA]</scope>
    <source>
        <strain evidence="2 3">LSU 92-RS-03</strain>
    </source>
</reference>
<feature type="non-terminal residue" evidence="2">
    <location>
        <position position="177"/>
    </location>
</feature>
<feature type="transmembrane region" description="Helical" evidence="1">
    <location>
        <begin position="80"/>
        <end position="98"/>
    </location>
</feature>
<name>A0A367JR42_RHIST</name>
<sequence length="177" mass="20807">MKSVRFYLNNTSFDSQYTFELQGYISPQDFQFIMGTLNATVLDALPPGDKIIWSITLCVLWLLGIMTHCLSWHYTHRNSLPFLSCFMIFTTLLFIWRYRSLRKRFEIAMLNTCHQINATENIRGIHVRLSQQNPNKMLSTVYSIVIGFDDRYNTLSSQQFNRYSSVDFVTVPLNVHR</sequence>
<evidence type="ECO:0000313" key="2">
    <source>
        <dbReference type="EMBL" id="RCH92413.1"/>
    </source>
</evidence>
<keyword evidence="3" id="KW-1185">Reference proteome</keyword>
<gene>
    <name evidence="2" type="ORF">CU098_001763</name>
</gene>
<dbReference type="EMBL" id="PJQM01002843">
    <property type="protein sequence ID" value="RCH92413.1"/>
    <property type="molecule type" value="Genomic_DNA"/>
</dbReference>
<feature type="transmembrane region" description="Helical" evidence="1">
    <location>
        <begin position="51"/>
        <end position="74"/>
    </location>
</feature>
<dbReference type="OrthoDB" id="2414043at2759"/>
<evidence type="ECO:0000256" key="1">
    <source>
        <dbReference type="SAM" id="Phobius"/>
    </source>
</evidence>
<dbReference type="AlphaFoldDB" id="A0A367JR42"/>
<dbReference type="Proteomes" id="UP000253551">
    <property type="component" value="Unassembled WGS sequence"/>
</dbReference>
<evidence type="ECO:0000313" key="3">
    <source>
        <dbReference type="Proteomes" id="UP000253551"/>
    </source>
</evidence>
<keyword evidence="1" id="KW-0812">Transmembrane</keyword>